<gene>
    <name evidence="2" type="ORF">J4Q44_G00159050</name>
</gene>
<organism evidence="2 3">
    <name type="scientific">Coregonus suidteri</name>
    <dbReference type="NCBI Taxonomy" id="861788"/>
    <lineage>
        <taxon>Eukaryota</taxon>
        <taxon>Metazoa</taxon>
        <taxon>Chordata</taxon>
        <taxon>Craniata</taxon>
        <taxon>Vertebrata</taxon>
        <taxon>Euteleostomi</taxon>
        <taxon>Actinopterygii</taxon>
        <taxon>Neopterygii</taxon>
        <taxon>Teleostei</taxon>
        <taxon>Protacanthopterygii</taxon>
        <taxon>Salmoniformes</taxon>
        <taxon>Salmonidae</taxon>
        <taxon>Coregoninae</taxon>
        <taxon>Coregonus</taxon>
    </lineage>
</organism>
<name>A0AAN8M8W8_9TELE</name>
<protein>
    <submittedName>
        <fullName evidence="2">Uncharacterized protein</fullName>
    </submittedName>
</protein>
<feature type="compositionally biased region" description="Basic and acidic residues" evidence="1">
    <location>
        <begin position="173"/>
        <end position="182"/>
    </location>
</feature>
<evidence type="ECO:0000313" key="3">
    <source>
        <dbReference type="Proteomes" id="UP001356427"/>
    </source>
</evidence>
<feature type="region of interest" description="Disordered" evidence="1">
    <location>
        <begin position="139"/>
        <end position="185"/>
    </location>
</feature>
<reference evidence="2 3" key="1">
    <citation type="submission" date="2021-04" db="EMBL/GenBank/DDBJ databases">
        <authorList>
            <person name="De Guttry C."/>
            <person name="Zahm M."/>
            <person name="Klopp C."/>
            <person name="Cabau C."/>
            <person name="Louis A."/>
            <person name="Berthelot C."/>
            <person name="Parey E."/>
            <person name="Roest Crollius H."/>
            <person name="Montfort J."/>
            <person name="Robinson-Rechavi M."/>
            <person name="Bucao C."/>
            <person name="Bouchez O."/>
            <person name="Gislard M."/>
            <person name="Lluch J."/>
            <person name="Milhes M."/>
            <person name="Lampietro C."/>
            <person name="Lopez Roques C."/>
            <person name="Donnadieu C."/>
            <person name="Braasch I."/>
            <person name="Desvignes T."/>
            <person name="Postlethwait J."/>
            <person name="Bobe J."/>
            <person name="Wedekind C."/>
            <person name="Guiguen Y."/>
        </authorList>
    </citation>
    <scope>NUCLEOTIDE SEQUENCE [LARGE SCALE GENOMIC DNA]</scope>
    <source>
        <strain evidence="2">Cs_M1</strain>
        <tissue evidence="2">Blood</tissue>
    </source>
</reference>
<sequence length="331" mass="37158">MGKVWESILCVHPTNPSAIRMILRRVDFPGSSQKALCSPVLIELSQSAVQHVEANASHDLSCPLTVEQLKARNLYIPWLKDSPPVNQEVSQLKRPKLSCPKLTQLSQSAVQHVEAGAKASQVSSYLSWKRLKDSFIAEQKKVSQPKRPELVPRIRASKDPSPLRQKQQRQRKRPADELDKVSGSRGCMRAAKKDISGDLAQLKPGQSTGDTWNNTRAEEPCRLEVMKNLTGLWGSTGQGQPQLTSRANRLSPCLAQYLASTVTPRTFDLQIMGMTSDLMDFLDMPEERLSIELWDLGEGTGDQRYKANWQFSGEHSNVLMEGIWLQNDDNW</sequence>
<comment type="caution">
    <text evidence="2">The sequence shown here is derived from an EMBL/GenBank/DDBJ whole genome shotgun (WGS) entry which is preliminary data.</text>
</comment>
<dbReference type="Proteomes" id="UP001356427">
    <property type="component" value="Unassembled WGS sequence"/>
</dbReference>
<keyword evidence="3" id="KW-1185">Reference proteome</keyword>
<dbReference type="EMBL" id="JAGTTL010000013">
    <property type="protein sequence ID" value="KAK6314446.1"/>
    <property type="molecule type" value="Genomic_DNA"/>
</dbReference>
<proteinExistence type="predicted"/>
<feature type="compositionally biased region" description="Basic and acidic residues" evidence="1">
    <location>
        <begin position="139"/>
        <end position="158"/>
    </location>
</feature>
<evidence type="ECO:0000256" key="1">
    <source>
        <dbReference type="SAM" id="MobiDB-lite"/>
    </source>
</evidence>
<dbReference type="AlphaFoldDB" id="A0AAN8M8W8"/>
<accession>A0AAN8M8W8</accession>
<evidence type="ECO:0000313" key="2">
    <source>
        <dbReference type="EMBL" id="KAK6314446.1"/>
    </source>
</evidence>